<feature type="transmembrane region" description="Helical" evidence="1">
    <location>
        <begin position="20"/>
        <end position="37"/>
    </location>
</feature>
<dbReference type="RefSeq" id="WP_072759429.1">
    <property type="nucleotide sequence ID" value="NZ_FRDJ01000005.1"/>
</dbReference>
<protein>
    <submittedName>
        <fullName evidence="3">Outer membrane protein assembly factor BamB, contains PQQ-like beta-propeller repeat</fullName>
    </submittedName>
</protein>
<dbReference type="EMBL" id="FRDJ01000005">
    <property type="protein sequence ID" value="SHN61556.1"/>
    <property type="molecule type" value="Genomic_DNA"/>
</dbReference>
<feature type="transmembrane region" description="Helical" evidence="1">
    <location>
        <begin position="139"/>
        <end position="157"/>
    </location>
</feature>
<organism evidence="3 4">
    <name type="scientific">Fervidobacterium gondwanense DSM 13020</name>
    <dbReference type="NCBI Taxonomy" id="1121883"/>
    <lineage>
        <taxon>Bacteria</taxon>
        <taxon>Thermotogati</taxon>
        <taxon>Thermotogota</taxon>
        <taxon>Thermotogae</taxon>
        <taxon>Thermotogales</taxon>
        <taxon>Fervidobacteriaceae</taxon>
        <taxon>Fervidobacterium</taxon>
    </lineage>
</organism>
<sequence>MHPKGQTKQQRTGKRLANNFCLEVSIGLVLLSIAFFLSQYREFAVVFGELFILTGIFQIIFVKGYRIFGLYYLLSSIFLISLVYRSELWIFCTLFYLPLFLSYSKMHNITLQSGFKVLRTIAILLALLSTLLYVFKLNILINILVFVHSWIHVWVYSRFRYVDFKFLAQVSQKVEPESLKSDGDSISNLTYKSPAKVLWTRSDVYSSPVVSNSLIYVTSTDGCVYKFSSEGNVIWNRCFDEDIIASPVLDQDENVYIFTLYGKIYVVNKDGKYKKLCNLRDIVVSTPEFLNKVFYVVSHTGKLYAINSEGKKLLTVELKVESDSKPVVFEEYIYVTTNDGRLYKVSLDGKILWKFVAGGDVHTSPAVCGDRFVVFGSNDQNLYAVDFNGECLWKFKTEGEILSSPKCDREAIYFGSRDKNFYCVDGFGVRRWVFSSNAEVKSTPSVSEKGYVYFGCDDGAFYALDKKGKVCWYTKIGGTIYADPFITGEEEIYVSSLDGGIYVFR</sequence>
<dbReference type="InterPro" id="IPR002372">
    <property type="entry name" value="PQQ_rpt_dom"/>
</dbReference>
<dbReference type="SMART" id="SM00564">
    <property type="entry name" value="PQQ"/>
    <property type="match status" value="7"/>
</dbReference>
<feature type="transmembrane region" description="Helical" evidence="1">
    <location>
        <begin position="69"/>
        <end position="97"/>
    </location>
</feature>
<evidence type="ECO:0000313" key="4">
    <source>
        <dbReference type="Proteomes" id="UP000184207"/>
    </source>
</evidence>
<dbReference type="STRING" id="1121883.SAMN02745226_01222"/>
<dbReference type="InterPro" id="IPR011047">
    <property type="entry name" value="Quinoprotein_ADH-like_sf"/>
</dbReference>
<dbReference type="OrthoDB" id="41304at2"/>
<evidence type="ECO:0000256" key="1">
    <source>
        <dbReference type="SAM" id="Phobius"/>
    </source>
</evidence>
<dbReference type="Gene3D" id="2.130.10.10">
    <property type="entry name" value="YVTN repeat-like/Quinoprotein amine dehydrogenase"/>
    <property type="match status" value="2"/>
</dbReference>
<dbReference type="PANTHER" id="PTHR34512:SF30">
    <property type="entry name" value="OUTER MEMBRANE PROTEIN ASSEMBLY FACTOR BAMB"/>
    <property type="match status" value="1"/>
</dbReference>
<dbReference type="SUPFAM" id="SSF50998">
    <property type="entry name" value="Quinoprotein alcohol dehydrogenase-like"/>
    <property type="match status" value="2"/>
</dbReference>
<name>A0A1M7ST38_FERGO</name>
<evidence type="ECO:0000313" key="3">
    <source>
        <dbReference type="EMBL" id="SHN61556.1"/>
    </source>
</evidence>
<keyword evidence="1" id="KW-0472">Membrane</keyword>
<dbReference type="Proteomes" id="UP000184207">
    <property type="component" value="Unassembled WGS sequence"/>
</dbReference>
<feature type="domain" description="Pyrrolo-quinoline quinone repeat" evidence="2">
    <location>
        <begin position="428"/>
        <end position="502"/>
    </location>
</feature>
<dbReference type="InterPro" id="IPR018391">
    <property type="entry name" value="PQQ_b-propeller_rpt"/>
</dbReference>
<dbReference type="PANTHER" id="PTHR34512">
    <property type="entry name" value="CELL SURFACE PROTEIN"/>
    <property type="match status" value="1"/>
</dbReference>
<feature type="domain" description="Pyrrolo-quinoline quinone repeat" evidence="2">
    <location>
        <begin position="291"/>
        <end position="374"/>
    </location>
</feature>
<keyword evidence="1" id="KW-1133">Transmembrane helix</keyword>
<keyword evidence="1" id="KW-0812">Transmembrane</keyword>
<accession>A0A1M7ST38</accession>
<dbReference type="InterPro" id="IPR015943">
    <property type="entry name" value="WD40/YVTN_repeat-like_dom_sf"/>
</dbReference>
<dbReference type="Gene3D" id="2.40.128.630">
    <property type="match status" value="1"/>
</dbReference>
<gene>
    <name evidence="3" type="ORF">SAMN02745226_01222</name>
</gene>
<dbReference type="AlphaFoldDB" id="A0A1M7ST38"/>
<dbReference type="Pfam" id="PF13360">
    <property type="entry name" value="PQQ_2"/>
    <property type="match status" value="2"/>
</dbReference>
<feature type="transmembrane region" description="Helical" evidence="1">
    <location>
        <begin position="117"/>
        <end position="134"/>
    </location>
</feature>
<reference evidence="4" key="1">
    <citation type="submission" date="2016-12" db="EMBL/GenBank/DDBJ databases">
        <authorList>
            <person name="Varghese N."/>
            <person name="Submissions S."/>
        </authorList>
    </citation>
    <scope>NUCLEOTIDE SEQUENCE [LARGE SCALE GENOMIC DNA]</scope>
    <source>
        <strain evidence="4">DSM 13020</strain>
    </source>
</reference>
<evidence type="ECO:0000259" key="2">
    <source>
        <dbReference type="Pfam" id="PF13360"/>
    </source>
</evidence>
<proteinExistence type="predicted"/>
<keyword evidence="4" id="KW-1185">Reference proteome</keyword>